<feature type="signal peptide" evidence="1">
    <location>
        <begin position="1"/>
        <end position="24"/>
    </location>
</feature>
<dbReference type="Pfam" id="PF13557">
    <property type="entry name" value="Phenol_MetA_deg"/>
    <property type="match status" value="1"/>
</dbReference>
<proteinExistence type="predicted"/>
<dbReference type="EMBL" id="PIUM01000006">
    <property type="protein sequence ID" value="PKU25187.1"/>
    <property type="molecule type" value="Genomic_DNA"/>
</dbReference>
<dbReference type="AlphaFoldDB" id="A0A2N3PXR8"/>
<keyword evidence="1" id="KW-0732">Signal</keyword>
<comment type="caution">
    <text evidence="2">The sequence shown here is derived from an EMBL/GenBank/DDBJ whole genome shotgun (WGS) entry which is preliminary data.</text>
</comment>
<evidence type="ECO:0000256" key="1">
    <source>
        <dbReference type="SAM" id="SignalP"/>
    </source>
</evidence>
<dbReference type="RefSeq" id="WP_101250114.1">
    <property type="nucleotide sequence ID" value="NZ_PIUM01000006.1"/>
</dbReference>
<dbReference type="InterPro" id="IPR023614">
    <property type="entry name" value="Porin_dom_sf"/>
</dbReference>
<reference evidence="3" key="1">
    <citation type="submission" date="2017-12" db="EMBL/GenBank/DDBJ databases">
        <title>Draft genome sequence of Telmatospirillum siberiense 26-4b1T, an acidotolerant peatland alphaproteobacterium potentially involved in sulfur cycling.</title>
        <authorList>
            <person name="Hausmann B."/>
            <person name="Pjevac P."/>
            <person name="Schreck K."/>
            <person name="Herbold C.W."/>
            <person name="Daims H."/>
            <person name="Wagner M."/>
            <person name="Pester M."/>
            <person name="Loy A."/>
        </authorList>
    </citation>
    <scope>NUCLEOTIDE SEQUENCE [LARGE SCALE GENOMIC DNA]</scope>
    <source>
        <strain evidence="3">26-4b1</strain>
    </source>
</reference>
<dbReference type="OrthoDB" id="7343674at2"/>
<gene>
    <name evidence="2" type="ORF">CWS72_08315</name>
</gene>
<organism evidence="2 3">
    <name type="scientific">Telmatospirillum siberiense</name>
    <dbReference type="NCBI Taxonomy" id="382514"/>
    <lineage>
        <taxon>Bacteria</taxon>
        <taxon>Pseudomonadati</taxon>
        <taxon>Pseudomonadota</taxon>
        <taxon>Alphaproteobacteria</taxon>
        <taxon>Rhodospirillales</taxon>
        <taxon>Rhodospirillaceae</taxon>
        <taxon>Telmatospirillum</taxon>
    </lineage>
</organism>
<dbReference type="Proteomes" id="UP000233293">
    <property type="component" value="Unassembled WGS sequence"/>
</dbReference>
<dbReference type="InterPro" id="IPR025737">
    <property type="entry name" value="FApF"/>
</dbReference>
<evidence type="ECO:0000313" key="3">
    <source>
        <dbReference type="Proteomes" id="UP000233293"/>
    </source>
</evidence>
<keyword evidence="3" id="KW-1185">Reference proteome</keyword>
<sequence length="284" mass="29934">MKQGRRFKSAFLSAVFGAVSLCWAGVAALAGSITESGETVGLGLGTPLPEGVYLVDTASYISRDNGVSAIVNIPVLAYSSPVKILSGTLWGYIAIPEAAVGLDKPAGSAYYASMYNPAGLVGLAWNLGNGLGFSNVVGGYAPMQGDVESKAGLGCNCWTFNERAALTYAANGYNLTVHAIYGTSGEDLKSHIQKQPDYLNVDLTATRTFGKWEVGPVAYGSSDLTSPNGAKEQSQFAMGGLVGYNFGPVSTQAYMTHDVTQSNYGGEDTRFYLRFVVPLWNPAK</sequence>
<evidence type="ECO:0000313" key="2">
    <source>
        <dbReference type="EMBL" id="PKU25187.1"/>
    </source>
</evidence>
<accession>A0A2N3PXR8</accession>
<protein>
    <submittedName>
        <fullName evidence="2">Transporter</fullName>
    </submittedName>
</protein>
<name>A0A2N3PXR8_9PROT</name>
<dbReference type="Gene3D" id="2.40.160.10">
    <property type="entry name" value="Porin"/>
    <property type="match status" value="1"/>
</dbReference>
<feature type="chain" id="PRO_5014982112" evidence="1">
    <location>
        <begin position="25"/>
        <end position="284"/>
    </location>
</feature>